<keyword evidence="1" id="KW-0472">Membrane</keyword>
<sequence>MEIGIEIILLVIFGIVCLIFGIRGFQGAINKKNAAREIMKTHGFDEKNIIEARIILE</sequence>
<keyword evidence="2" id="KW-0328">Glycosyltransferase</keyword>
<name>A0A8S5RDR0_9VIRU</name>
<proteinExistence type="predicted"/>
<dbReference type="GO" id="GO:0016757">
    <property type="term" value="F:glycosyltransferase activity"/>
    <property type="evidence" value="ECO:0007669"/>
    <property type="project" value="UniProtKB-KW"/>
</dbReference>
<evidence type="ECO:0000313" key="2">
    <source>
        <dbReference type="EMBL" id="DAE29542.1"/>
    </source>
</evidence>
<dbReference type="EMBL" id="BK059095">
    <property type="protein sequence ID" value="DAE29542.1"/>
    <property type="molecule type" value="Genomic_DNA"/>
</dbReference>
<evidence type="ECO:0000256" key="1">
    <source>
        <dbReference type="SAM" id="Phobius"/>
    </source>
</evidence>
<accession>A0A8S5RDR0</accession>
<keyword evidence="1" id="KW-0812">Transmembrane</keyword>
<organism evidence="2">
    <name type="scientific">virus sp. ctkyY8</name>
    <dbReference type="NCBI Taxonomy" id="2827995"/>
    <lineage>
        <taxon>Viruses</taxon>
    </lineage>
</organism>
<feature type="transmembrane region" description="Helical" evidence="1">
    <location>
        <begin position="6"/>
        <end position="25"/>
    </location>
</feature>
<keyword evidence="1" id="KW-1133">Transmembrane helix</keyword>
<keyword evidence="2" id="KW-0808">Transferase</keyword>
<reference evidence="2" key="1">
    <citation type="journal article" date="2021" name="Proc. Natl. Acad. Sci. U.S.A.">
        <title>A Catalog of Tens of Thousands of Viruses from Human Metagenomes Reveals Hidden Associations with Chronic Diseases.</title>
        <authorList>
            <person name="Tisza M.J."/>
            <person name="Buck C.B."/>
        </authorList>
    </citation>
    <scope>NUCLEOTIDE SEQUENCE</scope>
    <source>
        <strain evidence="2">CtkyY8</strain>
    </source>
</reference>
<protein>
    <submittedName>
        <fullName evidence="2">Dolichol-phosphate mannosyltransferase subunit</fullName>
    </submittedName>
</protein>